<dbReference type="EMBL" id="CTKE01000004">
    <property type="protein sequence ID" value="CQI88696.1"/>
    <property type="molecule type" value="Genomic_DNA"/>
</dbReference>
<dbReference type="STRING" id="29485.CH64_2452"/>
<organism evidence="1 2">
    <name type="scientific">Yersinia rohdei</name>
    <dbReference type="NCBI Taxonomy" id="29485"/>
    <lineage>
        <taxon>Bacteria</taxon>
        <taxon>Pseudomonadati</taxon>
        <taxon>Pseudomonadota</taxon>
        <taxon>Gammaproteobacteria</taxon>
        <taxon>Enterobacterales</taxon>
        <taxon>Yersiniaceae</taxon>
        <taxon>Yersinia</taxon>
    </lineage>
</organism>
<gene>
    <name evidence="1" type="ORF">ERS008555_01045</name>
</gene>
<evidence type="ECO:0000313" key="1">
    <source>
        <dbReference type="EMBL" id="CQI88696.1"/>
    </source>
</evidence>
<name>A0A0U1HQC2_YERRO</name>
<sequence>MHVISAGYLVLPYETFSYYSFLLIGDLQSPAANLSVE</sequence>
<proteinExistence type="predicted"/>
<accession>A0A0U1HQC2</accession>
<dbReference type="AlphaFoldDB" id="A0A0U1HQC2"/>
<protein>
    <submittedName>
        <fullName evidence="1">Uncharacterized protein</fullName>
    </submittedName>
</protein>
<evidence type="ECO:0000313" key="2">
    <source>
        <dbReference type="Proteomes" id="UP000042054"/>
    </source>
</evidence>
<dbReference type="Proteomes" id="UP000042054">
    <property type="component" value="Unassembled WGS sequence"/>
</dbReference>
<reference evidence="1 2" key="1">
    <citation type="submission" date="2015-03" db="EMBL/GenBank/DDBJ databases">
        <authorList>
            <person name="Murphy D."/>
        </authorList>
    </citation>
    <scope>NUCLEOTIDE SEQUENCE [LARGE SCALE GENOMIC DNA]</scope>
    <source>
        <strain evidence="1 2">68/02</strain>
    </source>
</reference>